<dbReference type="SMART" id="SM00345">
    <property type="entry name" value="HTH_GNTR"/>
    <property type="match status" value="1"/>
</dbReference>
<evidence type="ECO:0000313" key="6">
    <source>
        <dbReference type="EMBL" id="WTP69572.1"/>
    </source>
</evidence>
<dbReference type="PROSITE" id="PS50949">
    <property type="entry name" value="HTH_GNTR"/>
    <property type="match status" value="1"/>
</dbReference>
<evidence type="ECO:0000256" key="4">
    <source>
        <dbReference type="SAM" id="MobiDB-lite"/>
    </source>
</evidence>
<proteinExistence type="predicted"/>
<feature type="domain" description="HTH gntR-type" evidence="5">
    <location>
        <begin position="19"/>
        <end position="86"/>
    </location>
</feature>
<dbReference type="InterPro" id="IPR036388">
    <property type="entry name" value="WH-like_DNA-bd_sf"/>
</dbReference>
<name>A0ABZ1KCL8_9ACTN</name>
<feature type="region of interest" description="Disordered" evidence="4">
    <location>
        <begin position="1"/>
        <end position="22"/>
    </location>
</feature>
<dbReference type="Gene3D" id="1.10.10.10">
    <property type="entry name" value="Winged helix-like DNA-binding domain superfamily/Winged helix DNA-binding domain"/>
    <property type="match status" value="1"/>
</dbReference>
<dbReference type="SUPFAM" id="SSF48008">
    <property type="entry name" value="GntR ligand-binding domain-like"/>
    <property type="match status" value="1"/>
</dbReference>
<dbReference type="SMART" id="SM00895">
    <property type="entry name" value="FCD"/>
    <property type="match status" value="1"/>
</dbReference>
<dbReference type="InterPro" id="IPR000524">
    <property type="entry name" value="Tscrpt_reg_HTH_GntR"/>
</dbReference>
<dbReference type="RefSeq" id="WP_362165430.1">
    <property type="nucleotide sequence ID" value="NZ_CP108135.1"/>
</dbReference>
<keyword evidence="2" id="KW-0238">DNA-binding</keyword>
<organism evidence="6 7">
    <name type="scientific">[Kitasatospora] papulosa</name>
    <dbReference type="NCBI Taxonomy" id="1464011"/>
    <lineage>
        <taxon>Bacteria</taxon>
        <taxon>Bacillati</taxon>
        <taxon>Actinomycetota</taxon>
        <taxon>Actinomycetes</taxon>
        <taxon>Kitasatosporales</taxon>
        <taxon>Streptomycetaceae</taxon>
        <taxon>Streptomyces</taxon>
    </lineage>
</organism>
<evidence type="ECO:0000256" key="1">
    <source>
        <dbReference type="ARBA" id="ARBA00023015"/>
    </source>
</evidence>
<keyword evidence="1" id="KW-0805">Transcription regulation</keyword>
<keyword evidence="3" id="KW-0804">Transcription</keyword>
<dbReference type="Pfam" id="PF07729">
    <property type="entry name" value="FCD"/>
    <property type="match status" value="1"/>
</dbReference>
<dbReference type="PANTHER" id="PTHR43537">
    <property type="entry name" value="TRANSCRIPTIONAL REGULATOR, GNTR FAMILY"/>
    <property type="match status" value="1"/>
</dbReference>
<dbReference type="Gene3D" id="1.20.120.530">
    <property type="entry name" value="GntR ligand-binding domain-like"/>
    <property type="match status" value="1"/>
</dbReference>
<accession>A0ABZ1KCL8</accession>
<dbReference type="Pfam" id="PF00392">
    <property type="entry name" value="GntR"/>
    <property type="match status" value="1"/>
</dbReference>
<evidence type="ECO:0000256" key="2">
    <source>
        <dbReference type="ARBA" id="ARBA00023125"/>
    </source>
</evidence>
<evidence type="ECO:0000256" key="3">
    <source>
        <dbReference type="ARBA" id="ARBA00023163"/>
    </source>
</evidence>
<dbReference type="Proteomes" id="UP001622496">
    <property type="component" value="Chromosome"/>
</dbReference>
<protein>
    <submittedName>
        <fullName evidence="6">GntR family transcriptional regulator</fullName>
    </submittedName>
</protein>
<gene>
    <name evidence="6" type="ORF">OG560_30755</name>
</gene>
<evidence type="ECO:0000313" key="7">
    <source>
        <dbReference type="Proteomes" id="UP001622496"/>
    </source>
</evidence>
<dbReference type="SUPFAM" id="SSF46785">
    <property type="entry name" value="Winged helix' DNA-binding domain"/>
    <property type="match status" value="1"/>
</dbReference>
<evidence type="ECO:0000259" key="5">
    <source>
        <dbReference type="PROSITE" id="PS50949"/>
    </source>
</evidence>
<dbReference type="InterPro" id="IPR008920">
    <property type="entry name" value="TF_FadR/GntR_C"/>
</dbReference>
<dbReference type="PANTHER" id="PTHR43537:SF24">
    <property type="entry name" value="GLUCONATE OPERON TRANSCRIPTIONAL REPRESSOR"/>
    <property type="match status" value="1"/>
</dbReference>
<dbReference type="PRINTS" id="PR00035">
    <property type="entry name" value="HTHGNTR"/>
</dbReference>
<keyword evidence="7" id="KW-1185">Reference proteome</keyword>
<dbReference type="InterPro" id="IPR011711">
    <property type="entry name" value="GntR_C"/>
</dbReference>
<dbReference type="EMBL" id="CP108135">
    <property type="protein sequence ID" value="WTP69572.1"/>
    <property type="molecule type" value="Genomic_DNA"/>
</dbReference>
<sequence>MSRWKTEGGGVTSNQATGRAGRSAVAGGIKEALAAGDMVPGQRLVEQELSEVFGVTRSSVREALQDLAAEGLVELIPRRGARVRVISVEEAVQITECRALLEGLCARRAAEYASDTVRRELQDIGADMRRAVADGDPDAYSVLNRRLHERVGEVSGQKVAQALLDRMNGQMVRYQFRLALRPGRPAQSLPQHLAIIDAVVAGDPDAAEAAARAHVDSVVEALRGTPAPVRPG</sequence>
<dbReference type="InterPro" id="IPR036390">
    <property type="entry name" value="WH_DNA-bd_sf"/>
</dbReference>
<reference evidence="6 7" key="1">
    <citation type="submission" date="2022-10" db="EMBL/GenBank/DDBJ databases">
        <title>The complete genomes of actinobacterial strains from the NBC collection.</title>
        <authorList>
            <person name="Joergensen T.S."/>
            <person name="Alvarez Arevalo M."/>
            <person name="Sterndorff E.B."/>
            <person name="Faurdal D."/>
            <person name="Vuksanovic O."/>
            <person name="Mourched A.-S."/>
            <person name="Charusanti P."/>
            <person name="Shaw S."/>
            <person name="Blin K."/>
            <person name="Weber T."/>
        </authorList>
    </citation>
    <scope>NUCLEOTIDE SEQUENCE [LARGE SCALE GENOMIC DNA]</scope>
    <source>
        <strain evidence="6 7">NBC_00185</strain>
    </source>
</reference>
<dbReference type="CDD" id="cd07377">
    <property type="entry name" value="WHTH_GntR"/>
    <property type="match status" value="1"/>
</dbReference>